<dbReference type="SUPFAM" id="SSF47413">
    <property type="entry name" value="lambda repressor-like DNA-binding domains"/>
    <property type="match status" value="1"/>
</dbReference>
<accession>A0A2U2CEJ6</accession>
<evidence type="ECO:0000313" key="2">
    <source>
        <dbReference type="EMBL" id="PWE30280.1"/>
    </source>
</evidence>
<name>A0A2U2CEJ6_9RHOB</name>
<gene>
    <name evidence="2" type="ORF">C4N9_06210</name>
</gene>
<evidence type="ECO:0000313" key="3">
    <source>
        <dbReference type="Proteomes" id="UP000244940"/>
    </source>
</evidence>
<comment type="caution">
    <text evidence="2">The sequence shown here is derived from an EMBL/GenBank/DDBJ whole genome shotgun (WGS) entry which is preliminary data.</text>
</comment>
<sequence length="313" mass="35587">MSKAGEIPYTWKQIEDQVREAILCQASILETFGPWQDQNLVADYLCLDRDSFRGRSVEDVRSEELDISEHQMLILVKAAYNYAYQLDGASRKIDSEWHDVGALMEGFPQTDANGEPSPFCMLNDFPLRRMLETFYARFALYDSDEFEYIEYQPSIRELSLLANMTVPAVRTSLSKEGFKLEKVQRISRGNQEEASFRLNTADARLWLSRRRGFIPQRSQDLVAQMAQIISMLLTDKSASFPELLSRLLDLRQIKSEDLASEADLDPAWLSDLTTGAEAAPDIEALRRLANALELPEPEFAAAAVSHLVSMMRT</sequence>
<reference evidence="2 3" key="1">
    <citation type="submission" date="2018-05" db="EMBL/GenBank/DDBJ databases">
        <title>Pararhodobacter marina sp. nov., isolated from deep-sea water of the Indian Ocean.</title>
        <authorList>
            <person name="Lai Q.Sr."/>
            <person name="Liu X."/>
            <person name="Shao Z."/>
        </authorList>
    </citation>
    <scope>NUCLEOTIDE SEQUENCE [LARGE SCALE GENOMIC DNA]</scope>
    <source>
        <strain evidence="2 3">CIC4N-9</strain>
    </source>
</reference>
<dbReference type="GeneID" id="94364475"/>
<dbReference type="RefSeq" id="WP_109532424.1">
    <property type="nucleotide sequence ID" value="NZ_QEYD01000003.1"/>
</dbReference>
<organism evidence="2 3">
    <name type="scientific">Pararhodobacter marinus</name>
    <dbReference type="NCBI Taxonomy" id="2184063"/>
    <lineage>
        <taxon>Bacteria</taxon>
        <taxon>Pseudomonadati</taxon>
        <taxon>Pseudomonadota</taxon>
        <taxon>Alphaproteobacteria</taxon>
        <taxon>Rhodobacterales</taxon>
        <taxon>Paracoccaceae</taxon>
        <taxon>Pararhodobacter</taxon>
    </lineage>
</organism>
<dbReference type="InterPro" id="IPR001387">
    <property type="entry name" value="Cro/C1-type_HTH"/>
</dbReference>
<dbReference type="AlphaFoldDB" id="A0A2U2CEJ6"/>
<proteinExistence type="predicted"/>
<evidence type="ECO:0000259" key="1">
    <source>
        <dbReference type="PROSITE" id="PS50943"/>
    </source>
</evidence>
<feature type="domain" description="HTH cro/C1-type" evidence="1">
    <location>
        <begin position="244"/>
        <end position="299"/>
    </location>
</feature>
<dbReference type="InterPro" id="IPR010982">
    <property type="entry name" value="Lambda_DNA-bd_dom_sf"/>
</dbReference>
<dbReference type="EMBL" id="QEYD01000003">
    <property type="protein sequence ID" value="PWE30280.1"/>
    <property type="molecule type" value="Genomic_DNA"/>
</dbReference>
<dbReference type="Gene3D" id="1.10.260.40">
    <property type="entry name" value="lambda repressor-like DNA-binding domains"/>
    <property type="match status" value="1"/>
</dbReference>
<protein>
    <recommendedName>
        <fullName evidence="1">HTH cro/C1-type domain-containing protein</fullName>
    </recommendedName>
</protein>
<keyword evidence="3" id="KW-1185">Reference proteome</keyword>
<dbReference type="GO" id="GO:0003677">
    <property type="term" value="F:DNA binding"/>
    <property type="evidence" value="ECO:0007669"/>
    <property type="project" value="InterPro"/>
</dbReference>
<dbReference type="Proteomes" id="UP000244940">
    <property type="component" value="Unassembled WGS sequence"/>
</dbReference>
<dbReference type="PROSITE" id="PS50943">
    <property type="entry name" value="HTH_CROC1"/>
    <property type="match status" value="1"/>
</dbReference>
<dbReference type="OrthoDB" id="8452017at2"/>